<keyword evidence="3" id="KW-1185">Reference proteome</keyword>
<dbReference type="Gene3D" id="1.10.287.110">
    <property type="entry name" value="DnaJ domain"/>
    <property type="match status" value="1"/>
</dbReference>
<accession>A0ABM8EBE4</accession>
<sequence length="159" mass="18060">MTDKEQWVVWNGSLGVLDMVTIGHIEAREDGRRAYLAPPYGVVGPFSLDELEAQGRIAFGECLVMSRQRWQEDQVELRLEAREKRRAFQLQFRFTESDQEEHRETLNLPIEGALTPSEINAAFRRLAKTAHPDAGGSAEEYRRIAEARDALLEQFAAAS</sequence>
<dbReference type="InterPro" id="IPR036869">
    <property type="entry name" value="J_dom_sf"/>
</dbReference>
<evidence type="ECO:0000259" key="1">
    <source>
        <dbReference type="PROSITE" id="PS50076"/>
    </source>
</evidence>
<name>A0ABM8EBE4_9HYPH</name>
<evidence type="ECO:0000313" key="3">
    <source>
        <dbReference type="Proteomes" id="UP001317629"/>
    </source>
</evidence>
<dbReference type="SMART" id="SM00271">
    <property type="entry name" value="DnaJ"/>
    <property type="match status" value="1"/>
</dbReference>
<dbReference type="InterPro" id="IPR001623">
    <property type="entry name" value="DnaJ_domain"/>
</dbReference>
<organism evidence="2 3">
    <name type="scientific">Methylocystis iwaonis</name>
    <dbReference type="NCBI Taxonomy" id="2885079"/>
    <lineage>
        <taxon>Bacteria</taxon>
        <taxon>Pseudomonadati</taxon>
        <taxon>Pseudomonadota</taxon>
        <taxon>Alphaproteobacteria</taxon>
        <taxon>Hyphomicrobiales</taxon>
        <taxon>Methylocystaceae</taxon>
        <taxon>Methylocystis</taxon>
    </lineage>
</organism>
<dbReference type="RefSeq" id="WP_281928597.1">
    <property type="nucleotide sequence ID" value="NZ_AP027142.1"/>
</dbReference>
<gene>
    <name evidence="2" type="ORF">SS37A_27450</name>
</gene>
<dbReference type="SUPFAM" id="SSF46565">
    <property type="entry name" value="Chaperone J-domain"/>
    <property type="match status" value="1"/>
</dbReference>
<reference evidence="2 3" key="1">
    <citation type="journal article" date="2023" name="Int. J. Syst. Evol. Microbiol.">
        <title>Methylocystis iwaonis sp. nov., a type II methane-oxidizing bacterium from surface soil of a rice paddy field in Japan, and emended description of the genus Methylocystis (ex Whittenbury et al. 1970) Bowman et al. 1993.</title>
        <authorList>
            <person name="Kaise H."/>
            <person name="Sawadogo J.B."/>
            <person name="Alam M.S."/>
            <person name="Ueno C."/>
            <person name="Dianou D."/>
            <person name="Shinjo R."/>
            <person name="Asakawa S."/>
        </authorList>
    </citation>
    <scope>NUCLEOTIDE SEQUENCE [LARGE SCALE GENOMIC DNA]</scope>
    <source>
        <strain evidence="2 3">SS37A-Re</strain>
    </source>
</reference>
<dbReference type="PROSITE" id="PS50076">
    <property type="entry name" value="DNAJ_2"/>
    <property type="match status" value="1"/>
</dbReference>
<proteinExistence type="predicted"/>
<evidence type="ECO:0000313" key="2">
    <source>
        <dbReference type="EMBL" id="BDV35216.1"/>
    </source>
</evidence>
<dbReference type="CDD" id="cd06257">
    <property type="entry name" value="DnaJ"/>
    <property type="match status" value="1"/>
</dbReference>
<protein>
    <recommendedName>
        <fullName evidence="1">J domain-containing protein</fullName>
    </recommendedName>
</protein>
<dbReference type="EMBL" id="AP027142">
    <property type="protein sequence ID" value="BDV35216.1"/>
    <property type="molecule type" value="Genomic_DNA"/>
</dbReference>
<dbReference type="Proteomes" id="UP001317629">
    <property type="component" value="Chromosome"/>
</dbReference>
<feature type="domain" description="J" evidence="1">
    <location>
        <begin position="101"/>
        <end position="156"/>
    </location>
</feature>